<feature type="domain" description="Protein kinase" evidence="6">
    <location>
        <begin position="58"/>
        <end position="324"/>
    </location>
</feature>
<feature type="compositionally biased region" description="Basic and acidic residues" evidence="5">
    <location>
        <begin position="312"/>
        <end position="324"/>
    </location>
</feature>
<organism evidence="7 8">
    <name type="scientific">Neolecta irregularis (strain DAH-3)</name>
    <dbReference type="NCBI Taxonomy" id="1198029"/>
    <lineage>
        <taxon>Eukaryota</taxon>
        <taxon>Fungi</taxon>
        <taxon>Dikarya</taxon>
        <taxon>Ascomycota</taxon>
        <taxon>Taphrinomycotina</taxon>
        <taxon>Neolectales</taxon>
        <taxon>Neolectaceae</taxon>
        <taxon>Neolecta</taxon>
    </lineage>
</organism>
<comment type="caution">
    <text evidence="7">The sequence shown here is derived from an EMBL/GenBank/DDBJ whole genome shotgun (WGS) entry which is preliminary data.</text>
</comment>
<evidence type="ECO:0000256" key="5">
    <source>
        <dbReference type="SAM" id="MobiDB-lite"/>
    </source>
</evidence>
<dbReference type="CDD" id="cd05117">
    <property type="entry name" value="STKc_CAMK"/>
    <property type="match status" value="1"/>
</dbReference>
<dbReference type="OrthoDB" id="40902at2759"/>
<proteinExistence type="inferred from homology"/>
<dbReference type="GO" id="GO:0004674">
    <property type="term" value="F:protein serine/threonine kinase activity"/>
    <property type="evidence" value="ECO:0007669"/>
    <property type="project" value="UniProtKB-KW"/>
</dbReference>
<dbReference type="PANTHER" id="PTHR24347">
    <property type="entry name" value="SERINE/THREONINE-PROTEIN KINASE"/>
    <property type="match status" value="1"/>
</dbReference>
<dbReference type="FunFam" id="1.10.510.10:FF:000571">
    <property type="entry name" value="Maternal embryonic leucine zipper kinase"/>
    <property type="match status" value="1"/>
</dbReference>
<dbReference type="SUPFAM" id="SSF56112">
    <property type="entry name" value="Protein kinase-like (PK-like)"/>
    <property type="match status" value="1"/>
</dbReference>
<feature type="non-terminal residue" evidence="7">
    <location>
        <position position="1"/>
    </location>
</feature>
<dbReference type="GO" id="GO:0005524">
    <property type="term" value="F:ATP binding"/>
    <property type="evidence" value="ECO:0007669"/>
    <property type="project" value="UniProtKB-UniRule"/>
</dbReference>
<keyword evidence="7" id="KW-0808">Transferase</keyword>
<accession>A0A1U7LNW1</accession>
<dbReference type="AlphaFoldDB" id="A0A1U7LNW1"/>
<evidence type="ECO:0000256" key="4">
    <source>
        <dbReference type="RuleBase" id="RU000304"/>
    </source>
</evidence>
<dbReference type="STRING" id="1198029.A0A1U7LNW1"/>
<dbReference type="InterPro" id="IPR008271">
    <property type="entry name" value="Ser/Thr_kinase_AS"/>
</dbReference>
<evidence type="ECO:0000313" key="8">
    <source>
        <dbReference type="Proteomes" id="UP000186594"/>
    </source>
</evidence>
<protein>
    <submittedName>
        <fullName evidence="7">Calcium/calmodulin-dependent protein kinase type I isoform B</fullName>
    </submittedName>
</protein>
<feature type="region of interest" description="Disordered" evidence="5">
    <location>
        <begin position="284"/>
        <end position="324"/>
    </location>
</feature>
<dbReference type="InterPro" id="IPR017441">
    <property type="entry name" value="Protein_kinase_ATP_BS"/>
</dbReference>
<evidence type="ECO:0000256" key="2">
    <source>
        <dbReference type="ARBA" id="ARBA00022840"/>
    </source>
</evidence>
<keyword evidence="1 3" id="KW-0547">Nucleotide-binding</keyword>
<dbReference type="InterPro" id="IPR000719">
    <property type="entry name" value="Prot_kinase_dom"/>
</dbReference>
<sequence length="324" mass="35551">REAREASGHLLVTSPTRVLSETQTTHNTESCISRVWMALNPCGAPGEKTKPKAIPCFYKTGRTLGSGTYSIVKEAVHIETKKYYAAKVISKRIMAGREHMVRNEIAVLRKISMGHPNILTLFDYFETANNLYIITELALGGELFDRICRKGSYYESDAVKIVRTVLDAVGYLHAAGIVHRDLKAENLLFKTPAEDAELLIADFGLSRIIDEEQLSVLTTTCGTPGYMAPEIFRKSGHGKPVDVWALGVITYFLLSGMLPFDRDSNAEEMQAILQGEYAFEPGEGTGRAGLGWRADAQDVPGGGGRDPGGQHAEPRVHGRRDGPQ</sequence>
<keyword evidence="8" id="KW-1185">Reference proteome</keyword>
<dbReference type="EMBL" id="LXFE01000925">
    <property type="protein sequence ID" value="OLL24232.1"/>
    <property type="molecule type" value="Genomic_DNA"/>
</dbReference>
<dbReference type="InterPro" id="IPR011009">
    <property type="entry name" value="Kinase-like_dom_sf"/>
</dbReference>
<dbReference type="PROSITE" id="PS00107">
    <property type="entry name" value="PROTEIN_KINASE_ATP"/>
    <property type="match status" value="1"/>
</dbReference>
<evidence type="ECO:0000259" key="6">
    <source>
        <dbReference type="PROSITE" id="PS50011"/>
    </source>
</evidence>
<dbReference type="OMA" id="IMAGREH"/>
<evidence type="ECO:0000313" key="7">
    <source>
        <dbReference type="EMBL" id="OLL24232.1"/>
    </source>
</evidence>
<name>A0A1U7LNW1_NEOID</name>
<comment type="similarity">
    <text evidence="4">Belongs to the protein kinase superfamily.</text>
</comment>
<keyword evidence="7" id="KW-0418">Kinase</keyword>
<dbReference type="FunFam" id="3.30.200.20:FF:000153">
    <property type="entry name" value="Calcium/calmodulin-dependent protein kinase type I"/>
    <property type="match status" value="1"/>
</dbReference>
<dbReference type="PROSITE" id="PS50011">
    <property type="entry name" value="PROTEIN_KINASE_DOM"/>
    <property type="match status" value="1"/>
</dbReference>
<keyword evidence="4" id="KW-0723">Serine/threonine-protein kinase</keyword>
<feature type="binding site" evidence="3">
    <location>
        <position position="87"/>
    </location>
    <ligand>
        <name>ATP</name>
        <dbReference type="ChEBI" id="CHEBI:30616"/>
    </ligand>
</feature>
<dbReference type="Gene3D" id="3.30.200.20">
    <property type="entry name" value="Phosphorylase Kinase, domain 1"/>
    <property type="match status" value="1"/>
</dbReference>
<reference evidence="7 8" key="1">
    <citation type="submission" date="2016-04" db="EMBL/GenBank/DDBJ databases">
        <title>Evolutionary innovation and constraint leading to complex multicellularity in the Ascomycota.</title>
        <authorList>
            <person name="Cisse O."/>
            <person name="Nguyen A."/>
            <person name="Hewitt D.A."/>
            <person name="Jedd G."/>
            <person name="Stajich J.E."/>
        </authorList>
    </citation>
    <scope>NUCLEOTIDE SEQUENCE [LARGE SCALE GENOMIC DNA]</scope>
    <source>
        <strain evidence="7 8">DAH-3</strain>
    </source>
</reference>
<dbReference type="Pfam" id="PF00069">
    <property type="entry name" value="Pkinase"/>
    <property type="match status" value="1"/>
</dbReference>
<dbReference type="SMART" id="SM00220">
    <property type="entry name" value="S_TKc"/>
    <property type="match status" value="1"/>
</dbReference>
<dbReference type="Gene3D" id="1.10.510.10">
    <property type="entry name" value="Transferase(Phosphotransferase) domain 1"/>
    <property type="match status" value="1"/>
</dbReference>
<dbReference type="Proteomes" id="UP000186594">
    <property type="component" value="Unassembled WGS sequence"/>
</dbReference>
<evidence type="ECO:0000256" key="1">
    <source>
        <dbReference type="ARBA" id="ARBA00022741"/>
    </source>
</evidence>
<keyword evidence="2 3" id="KW-0067">ATP-binding</keyword>
<feature type="non-terminal residue" evidence="7">
    <location>
        <position position="324"/>
    </location>
</feature>
<dbReference type="PROSITE" id="PS00108">
    <property type="entry name" value="PROTEIN_KINASE_ST"/>
    <property type="match status" value="1"/>
</dbReference>
<evidence type="ECO:0000256" key="3">
    <source>
        <dbReference type="PROSITE-ProRule" id="PRU10141"/>
    </source>
</evidence>
<gene>
    <name evidence="7" type="ORF">NEOLI_005298</name>
</gene>